<name>A0A517S7Q4_9PLAN</name>
<feature type="chain" id="PRO_5021926517" evidence="1">
    <location>
        <begin position="27"/>
        <end position="638"/>
    </location>
</feature>
<feature type="domain" description="Glucose/Sorbosone dehydrogenase" evidence="3">
    <location>
        <begin position="284"/>
        <end position="624"/>
    </location>
</feature>
<dbReference type="InterPro" id="IPR011042">
    <property type="entry name" value="6-blade_b-propeller_TolB-like"/>
</dbReference>
<dbReference type="GO" id="GO:0016491">
    <property type="term" value="F:oxidoreductase activity"/>
    <property type="evidence" value="ECO:0007669"/>
    <property type="project" value="UniProtKB-KW"/>
</dbReference>
<dbReference type="RefSeq" id="WP_145026261.1">
    <property type="nucleotide sequence ID" value="NZ_CP036271.1"/>
</dbReference>
<sequence length="638" mass="70580" precursor="true">MLRSLQTFAAAAGACAALALNPVASANEPNTLTASEQKSGWKLLFDGKSADGFRDYQKDALNPAWIVKEGAIQKSDKASNMITKEKFGSFELSLEYKISEGGNSGLMFHVTEEEKMPWQTGPEIQLQDNKAGHDPQKSGWLYQLYPAMKDRVTGEITDATRPAGEWNQIQLRVTPAGSEINMNGIRYATFKKGSKDWDEKVAASKFAKHAKFGKATEGHICLQGDHAGQIAFRNIKIRNLPDDGTAPNPIDRELPLKVTQAFPKLTWTGWSPEDEAGRLQSHRPILLTHAGDGTNRAFVPTQHGVVHAFESKPDVEATKVFLDITDRVLYRDKENEQGFLGMAFHPKFKQNGEFFIYYTSSKIPAPEGKAAPCIVSRFRVSKDDPNKADPASEEQILLIEQPFWNHDGGTIVFGPDGYLYIALGDGGAGNDPFRNGQNTSKILGKILRIDVDKKENGKNYGIPKDNPFANTSGAAPEIFAYGFRNPWRIAFDRKTGHLWAADVGQNLWEEIDIVSIGKNYGWNFREGTKPFGSVAEPAAFESVAPIWEYDHQVGKSITGGFVYRGKKFPELEGKYLYADYVSGLIWALHYDEATGKVIANEGIPSEKLPIVSFGEDEAGEAYFMVVTPNGKGLYTFTK</sequence>
<keyword evidence="4" id="KW-0560">Oxidoreductase</keyword>
<dbReference type="PROSITE" id="PS51257">
    <property type="entry name" value="PROKAR_LIPOPROTEIN"/>
    <property type="match status" value="1"/>
</dbReference>
<dbReference type="PANTHER" id="PTHR19328">
    <property type="entry name" value="HEDGEHOG-INTERACTING PROTEIN"/>
    <property type="match status" value="1"/>
</dbReference>
<dbReference type="PANTHER" id="PTHR19328:SF75">
    <property type="entry name" value="ALDOSE SUGAR DEHYDROGENASE YLII"/>
    <property type="match status" value="1"/>
</dbReference>
<gene>
    <name evidence="4" type="primary">yliI_1</name>
    <name evidence="4" type="ORF">Pan44_01480</name>
</gene>
<dbReference type="GO" id="GO:0016787">
    <property type="term" value="F:hydrolase activity"/>
    <property type="evidence" value="ECO:0007669"/>
    <property type="project" value="InterPro"/>
</dbReference>
<evidence type="ECO:0000256" key="1">
    <source>
        <dbReference type="SAM" id="SignalP"/>
    </source>
</evidence>
<organism evidence="4 5">
    <name type="scientific">Caulifigura coniformis</name>
    <dbReference type="NCBI Taxonomy" id="2527983"/>
    <lineage>
        <taxon>Bacteria</taxon>
        <taxon>Pseudomonadati</taxon>
        <taxon>Planctomycetota</taxon>
        <taxon>Planctomycetia</taxon>
        <taxon>Planctomycetales</taxon>
        <taxon>Planctomycetaceae</taxon>
        <taxon>Caulifigura</taxon>
    </lineage>
</organism>
<keyword evidence="1" id="KW-0732">Signal</keyword>
<dbReference type="Pfam" id="PF06439">
    <property type="entry name" value="3keto-disac_hyd"/>
    <property type="match status" value="1"/>
</dbReference>
<evidence type="ECO:0000313" key="4">
    <source>
        <dbReference type="EMBL" id="QDT52139.1"/>
    </source>
</evidence>
<evidence type="ECO:0000313" key="5">
    <source>
        <dbReference type="Proteomes" id="UP000315700"/>
    </source>
</evidence>
<dbReference type="Proteomes" id="UP000315700">
    <property type="component" value="Chromosome"/>
</dbReference>
<dbReference type="InterPro" id="IPR011041">
    <property type="entry name" value="Quinoprot_gluc/sorb_DH_b-prop"/>
</dbReference>
<protein>
    <submittedName>
        <fullName evidence="4">Soluble aldose sugar dehydrogenase YliI</fullName>
        <ecNumber evidence="4">1.1.5.-</ecNumber>
    </submittedName>
</protein>
<dbReference type="Gene3D" id="2.120.10.30">
    <property type="entry name" value="TolB, C-terminal domain"/>
    <property type="match status" value="1"/>
</dbReference>
<dbReference type="InterPro" id="IPR010496">
    <property type="entry name" value="AL/BT2_dom"/>
</dbReference>
<evidence type="ECO:0000259" key="3">
    <source>
        <dbReference type="Pfam" id="PF07995"/>
    </source>
</evidence>
<dbReference type="KEGG" id="ccos:Pan44_01480"/>
<feature type="signal peptide" evidence="1">
    <location>
        <begin position="1"/>
        <end position="26"/>
    </location>
</feature>
<feature type="domain" description="3-keto-alpha-glucoside-1,2-lyase/3-keto-2-hydroxy-glucal hydratase" evidence="2">
    <location>
        <begin position="40"/>
        <end position="238"/>
    </location>
</feature>
<dbReference type="AlphaFoldDB" id="A0A517S7Q4"/>
<dbReference type="Gene3D" id="2.60.120.560">
    <property type="entry name" value="Exo-inulinase, domain 1"/>
    <property type="match status" value="1"/>
</dbReference>
<keyword evidence="5" id="KW-1185">Reference proteome</keyword>
<proteinExistence type="predicted"/>
<dbReference type="EC" id="1.1.5.-" evidence="4"/>
<reference evidence="4 5" key="1">
    <citation type="submission" date="2019-02" db="EMBL/GenBank/DDBJ databases">
        <title>Deep-cultivation of Planctomycetes and their phenomic and genomic characterization uncovers novel biology.</title>
        <authorList>
            <person name="Wiegand S."/>
            <person name="Jogler M."/>
            <person name="Boedeker C."/>
            <person name="Pinto D."/>
            <person name="Vollmers J."/>
            <person name="Rivas-Marin E."/>
            <person name="Kohn T."/>
            <person name="Peeters S.H."/>
            <person name="Heuer A."/>
            <person name="Rast P."/>
            <person name="Oberbeckmann S."/>
            <person name="Bunk B."/>
            <person name="Jeske O."/>
            <person name="Meyerdierks A."/>
            <person name="Storesund J.E."/>
            <person name="Kallscheuer N."/>
            <person name="Luecker S."/>
            <person name="Lage O.M."/>
            <person name="Pohl T."/>
            <person name="Merkel B.J."/>
            <person name="Hornburger P."/>
            <person name="Mueller R.-W."/>
            <person name="Bruemmer F."/>
            <person name="Labrenz M."/>
            <person name="Spormann A.M."/>
            <person name="Op den Camp H."/>
            <person name="Overmann J."/>
            <person name="Amann R."/>
            <person name="Jetten M.S.M."/>
            <person name="Mascher T."/>
            <person name="Medema M.H."/>
            <person name="Devos D.P."/>
            <person name="Kaster A.-K."/>
            <person name="Ovreas L."/>
            <person name="Rohde M."/>
            <person name="Galperin M.Y."/>
            <person name="Jogler C."/>
        </authorList>
    </citation>
    <scope>NUCLEOTIDE SEQUENCE [LARGE SCALE GENOMIC DNA]</scope>
    <source>
        <strain evidence="4 5">Pan44</strain>
    </source>
</reference>
<accession>A0A517S7Q4</accession>
<dbReference type="Pfam" id="PF07995">
    <property type="entry name" value="GSDH"/>
    <property type="match status" value="1"/>
</dbReference>
<dbReference type="SUPFAM" id="SSF50952">
    <property type="entry name" value="Soluble quinoprotein glucose dehydrogenase"/>
    <property type="match status" value="1"/>
</dbReference>
<dbReference type="OrthoDB" id="9770043at2"/>
<dbReference type="InterPro" id="IPR012938">
    <property type="entry name" value="Glc/Sorbosone_DH"/>
</dbReference>
<evidence type="ECO:0000259" key="2">
    <source>
        <dbReference type="Pfam" id="PF06439"/>
    </source>
</evidence>
<dbReference type="EMBL" id="CP036271">
    <property type="protein sequence ID" value="QDT52139.1"/>
    <property type="molecule type" value="Genomic_DNA"/>
</dbReference>
<dbReference type="InParanoid" id="A0A517S7Q4"/>